<evidence type="ECO:0000313" key="2">
    <source>
        <dbReference type="EMBL" id="KND62480.1"/>
    </source>
</evidence>
<protein>
    <recommendedName>
        <fullName evidence="1">Ribonuclease J C-terminal domain-containing protein</fullName>
    </recommendedName>
</protein>
<evidence type="ECO:0000313" key="3">
    <source>
        <dbReference type="Proteomes" id="UP000037086"/>
    </source>
</evidence>
<name>A0A0L0MJJ5_9MOLU</name>
<organism evidence="2 3">
    <name type="scientific">Candidatus Phytoplasma phoenicium</name>
    <dbReference type="NCBI Taxonomy" id="198422"/>
    <lineage>
        <taxon>Bacteria</taxon>
        <taxon>Bacillati</taxon>
        <taxon>Mycoplasmatota</taxon>
        <taxon>Mollicutes</taxon>
        <taxon>Acholeplasmatales</taxon>
        <taxon>Acholeplasmataceae</taxon>
        <taxon>Candidatus Phytoplasma</taxon>
        <taxon>16SrIX (Pigeon pea witches'-broom group)</taxon>
    </lineage>
</organism>
<dbReference type="Gene3D" id="3.10.20.580">
    <property type="match status" value="1"/>
</dbReference>
<feature type="non-terminal residue" evidence="2">
    <location>
        <position position="1"/>
    </location>
</feature>
<sequence>GNVELIHKGFLEQNKIVPLLTQLKSLFLEISNTFLINKKHLIKWSDFKNNLREILPKFIFKETKKKPIIIPVLILINN</sequence>
<reference evidence="2 3" key="1">
    <citation type="journal article" date="2015" name="BMC Microbiol.">
        <title>'Candidatus Phytoplasma phoenicium' associated with almond witches'-broom disease: from draft genome to genetic diversity among strain populations.</title>
        <authorList>
            <person name="Quaglino F."/>
            <person name="Kube M."/>
            <person name="Jawhari M."/>
            <person name="Abou-Jawdah Y."/>
            <person name="Siewert C."/>
            <person name="Choueiri E."/>
            <person name="Sobh H."/>
            <person name="Casati P."/>
            <person name="Tedeschi R."/>
            <person name="Molino Lova M."/>
            <person name="Alma A."/>
            <person name="Bianco P.A."/>
        </authorList>
    </citation>
    <scope>NUCLEOTIDE SEQUENCE [LARGE SCALE GENOMIC DNA]</scope>
    <source>
        <strain evidence="2 3">SA213</strain>
    </source>
</reference>
<keyword evidence="3" id="KW-1185">Reference proteome</keyword>
<dbReference type="AlphaFoldDB" id="A0A0L0MJJ5"/>
<feature type="domain" description="Ribonuclease J C-terminal" evidence="1">
    <location>
        <begin position="3"/>
        <end position="74"/>
    </location>
</feature>
<accession>A0A0L0MJJ5</accession>
<comment type="caution">
    <text evidence="2">The sequence shown here is derived from an EMBL/GenBank/DDBJ whole genome shotgun (WGS) entry which is preliminary data.</text>
</comment>
<proteinExistence type="predicted"/>
<dbReference type="PATRIC" id="fig|198422.3.peg.355"/>
<gene>
    <name evidence="2" type="ORF">AlmWB_03310</name>
</gene>
<dbReference type="EMBL" id="JPSQ01000076">
    <property type="protein sequence ID" value="KND62480.1"/>
    <property type="molecule type" value="Genomic_DNA"/>
</dbReference>
<dbReference type="InterPro" id="IPR041636">
    <property type="entry name" value="RNase_J_C"/>
</dbReference>
<dbReference type="Proteomes" id="UP000037086">
    <property type="component" value="Unassembled WGS sequence"/>
</dbReference>
<evidence type="ECO:0000259" key="1">
    <source>
        <dbReference type="Pfam" id="PF17770"/>
    </source>
</evidence>
<dbReference type="Pfam" id="PF17770">
    <property type="entry name" value="RNase_J_C"/>
    <property type="match status" value="1"/>
</dbReference>